<dbReference type="InterPro" id="IPR011055">
    <property type="entry name" value="Dup_hybrid_motif"/>
</dbReference>
<dbReference type="Pfam" id="PF01551">
    <property type="entry name" value="Peptidase_M23"/>
    <property type="match status" value="1"/>
</dbReference>
<feature type="domain" description="M23ase beta-sheet core" evidence="3">
    <location>
        <begin position="187"/>
        <end position="282"/>
    </location>
</feature>
<accession>A0ABQ1SEH4</accession>
<name>A0ABQ1SEH4_9FLAO</name>
<dbReference type="InterPro" id="IPR050570">
    <property type="entry name" value="Cell_wall_metabolism_enzyme"/>
</dbReference>
<evidence type="ECO:0000259" key="3">
    <source>
        <dbReference type="Pfam" id="PF01551"/>
    </source>
</evidence>
<sequence>MGKKKEKKDKLLQKMLHRYRLVILNEDTFEERISFQVNRLNVILIGVFSAILLIVLTSVFIAFTPLREYIPGYSSTALRKKATTLAYQVDSLEMKMSKNDQYLNSIRSVLRGEDADDENDTSSTPVKEKIDPTDVDFSASQADAELREEVEQEDKYNLMEEAVFRSDFSLYPPVNGIVTSNYNAPAKHYAVDVATQKDEPIKATADGTVIFAEWSVETGYVIIVEHQFGLISVYKHNSSLLTKQGDLVKAGQVIALAGDTGELSSGTHLHFELWIDGNPIDPTEFISFE</sequence>
<evidence type="ECO:0000256" key="2">
    <source>
        <dbReference type="SAM" id="Phobius"/>
    </source>
</evidence>
<evidence type="ECO:0000313" key="4">
    <source>
        <dbReference type="EMBL" id="GGE26155.1"/>
    </source>
</evidence>
<evidence type="ECO:0000256" key="1">
    <source>
        <dbReference type="ARBA" id="ARBA00022729"/>
    </source>
</evidence>
<dbReference type="PANTHER" id="PTHR21666">
    <property type="entry name" value="PEPTIDASE-RELATED"/>
    <property type="match status" value="1"/>
</dbReference>
<gene>
    <name evidence="4" type="ORF">GCM10010832_03580</name>
</gene>
<keyword evidence="5" id="KW-1185">Reference proteome</keyword>
<reference evidence="5" key="1">
    <citation type="journal article" date="2019" name="Int. J. Syst. Evol. Microbiol.">
        <title>The Global Catalogue of Microorganisms (GCM) 10K type strain sequencing project: providing services to taxonomists for standard genome sequencing and annotation.</title>
        <authorList>
            <consortium name="The Broad Institute Genomics Platform"/>
            <consortium name="The Broad Institute Genome Sequencing Center for Infectious Disease"/>
            <person name="Wu L."/>
            <person name="Ma J."/>
        </authorList>
    </citation>
    <scope>NUCLEOTIDE SEQUENCE [LARGE SCALE GENOMIC DNA]</scope>
    <source>
        <strain evidence="5">CGMCC 1.12931</strain>
    </source>
</reference>
<dbReference type="PANTHER" id="PTHR21666:SF289">
    <property type="entry name" value="L-ALA--D-GLU ENDOPEPTIDASE"/>
    <property type="match status" value="1"/>
</dbReference>
<keyword evidence="2" id="KW-0812">Transmembrane</keyword>
<dbReference type="Proteomes" id="UP000599179">
    <property type="component" value="Unassembled WGS sequence"/>
</dbReference>
<feature type="transmembrane region" description="Helical" evidence="2">
    <location>
        <begin position="42"/>
        <end position="63"/>
    </location>
</feature>
<keyword evidence="1" id="KW-0732">Signal</keyword>
<keyword evidence="2" id="KW-0472">Membrane</keyword>
<dbReference type="RefSeq" id="WP_188457359.1">
    <property type="nucleotide sequence ID" value="NZ_BMGM01000001.1"/>
</dbReference>
<keyword evidence="2" id="KW-1133">Transmembrane helix</keyword>
<dbReference type="SUPFAM" id="SSF51261">
    <property type="entry name" value="Duplicated hybrid motif"/>
    <property type="match status" value="1"/>
</dbReference>
<comment type="caution">
    <text evidence="4">The sequence shown here is derived from an EMBL/GenBank/DDBJ whole genome shotgun (WGS) entry which is preliminary data.</text>
</comment>
<proteinExistence type="predicted"/>
<dbReference type="EMBL" id="BMGM01000001">
    <property type="protein sequence ID" value="GGE26155.1"/>
    <property type="molecule type" value="Genomic_DNA"/>
</dbReference>
<evidence type="ECO:0000313" key="5">
    <source>
        <dbReference type="Proteomes" id="UP000599179"/>
    </source>
</evidence>
<organism evidence="4 5">
    <name type="scientific">Psychroflexus planctonicus</name>
    <dbReference type="NCBI Taxonomy" id="1526575"/>
    <lineage>
        <taxon>Bacteria</taxon>
        <taxon>Pseudomonadati</taxon>
        <taxon>Bacteroidota</taxon>
        <taxon>Flavobacteriia</taxon>
        <taxon>Flavobacteriales</taxon>
        <taxon>Flavobacteriaceae</taxon>
        <taxon>Psychroflexus</taxon>
    </lineage>
</organism>
<dbReference type="InterPro" id="IPR016047">
    <property type="entry name" value="M23ase_b-sheet_dom"/>
</dbReference>
<dbReference type="Gene3D" id="2.70.70.10">
    <property type="entry name" value="Glucose Permease (Domain IIA)"/>
    <property type="match status" value="1"/>
</dbReference>
<dbReference type="CDD" id="cd12797">
    <property type="entry name" value="M23_peptidase"/>
    <property type="match status" value="1"/>
</dbReference>
<protein>
    <submittedName>
        <fullName evidence="4">Peptidase M23</fullName>
    </submittedName>
</protein>